<dbReference type="PANTHER" id="PTHR48090:SF7">
    <property type="entry name" value="RFBJ PROTEIN"/>
    <property type="match status" value="1"/>
</dbReference>
<reference evidence="2 3" key="1">
    <citation type="submission" date="2017-09" db="EMBL/GenBank/DDBJ databases">
        <title>Depth-based differentiation of microbial function through sediment-hosted aquifers and enrichment of novel symbionts in the deep terrestrial subsurface.</title>
        <authorList>
            <person name="Probst A.J."/>
            <person name="Ladd B."/>
            <person name="Jarett J.K."/>
            <person name="Geller-Mcgrath D.E."/>
            <person name="Sieber C.M."/>
            <person name="Emerson J.B."/>
            <person name="Anantharaman K."/>
            <person name="Thomas B.C."/>
            <person name="Malmstrom R."/>
            <person name="Stieglmeier M."/>
            <person name="Klingl A."/>
            <person name="Woyke T."/>
            <person name="Ryan C.M."/>
            <person name="Banfield J.F."/>
        </authorList>
    </citation>
    <scope>NUCLEOTIDE SEQUENCE [LARGE SCALE GENOMIC DNA]</scope>
    <source>
        <strain evidence="2">CG23_combo_of_CG06-09_8_20_14_all_40_14</strain>
    </source>
</reference>
<dbReference type="Pfam" id="PF00535">
    <property type="entry name" value="Glycos_transf_2"/>
    <property type="match status" value="1"/>
</dbReference>
<dbReference type="InterPro" id="IPR001173">
    <property type="entry name" value="Glyco_trans_2-like"/>
</dbReference>
<dbReference type="Gene3D" id="3.90.550.10">
    <property type="entry name" value="Spore Coat Polysaccharide Biosynthesis Protein SpsA, Chain A"/>
    <property type="match status" value="1"/>
</dbReference>
<comment type="caution">
    <text evidence="2">The sequence shown here is derived from an EMBL/GenBank/DDBJ whole genome shotgun (WGS) entry which is preliminary data.</text>
</comment>
<dbReference type="GO" id="GO:0016740">
    <property type="term" value="F:transferase activity"/>
    <property type="evidence" value="ECO:0007669"/>
    <property type="project" value="UniProtKB-KW"/>
</dbReference>
<dbReference type="PANTHER" id="PTHR48090">
    <property type="entry name" value="UNDECAPRENYL-PHOSPHATE 4-DEOXY-4-FORMAMIDO-L-ARABINOSE TRANSFERASE-RELATED"/>
    <property type="match status" value="1"/>
</dbReference>
<dbReference type="AlphaFoldDB" id="A0A2G9XBV8"/>
<dbReference type="Proteomes" id="UP000231388">
    <property type="component" value="Unassembled WGS sequence"/>
</dbReference>
<dbReference type="SUPFAM" id="SSF53448">
    <property type="entry name" value="Nucleotide-diphospho-sugar transferases"/>
    <property type="match status" value="1"/>
</dbReference>
<feature type="domain" description="Glycosyltransferase 2-like" evidence="1">
    <location>
        <begin position="4"/>
        <end position="122"/>
    </location>
</feature>
<sequence length="226" mass="25596">MKLSVVIPVYNEINTLEEILKKVKDVKISKEIILVDDGSTDGSRELLKSLQKRDTSLTVVFQRKNQGKGAALRAGFKKACGDYVIVQDADLEYDPKDYLKLIEELKGSRMVLYGSRFMGSYKDMASLHFFGNRLLTALTNLLFGVALTDMETCYKLIPLELIKKIEIKSDRFNFEPEITAKILRNGYKIKEVSISYAGRAASEGKKITWRDGFSALATLIKCRFFP</sequence>
<proteinExistence type="predicted"/>
<keyword evidence="2" id="KW-0808">Transferase</keyword>
<evidence type="ECO:0000259" key="1">
    <source>
        <dbReference type="Pfam" id="PF00535"/>
    </source>
</evidence>
<dbReference type="CDD" id="cd04179">
    <property type="entry name" value="DPM_DPG-synthase_like"/>
    <property type="match status" value="1"/>
</dbReference>
<dbReference type="InterPro" id="IPR029044">
    <property type="entry name" value="Nucleotide-diphossugar_trans"/>
</dbReference>
<protein>
    <submittedName>
        <fullName evidence="2">Glycosyl transferase</fullName>
    </submittedName>
</protein>
<accession>A0A2G9XBV8</accession>
<dbReference type="EMBL" id="PCQY01000028">
    <property type="protein sequence ID" value="PIP04475.1"/>
    <property type="molecule type" value="Genomic_DNA"/>
</dbReference>
<evidence type="ECO:0000313" key="3">
    <source>
        <dbReference type="Proteomes" id="UP000231388"/>
    </source>
</evidence>
<dbReference type="InterPro" id="IPR050256">
    <property type="entry name" value="Glycosyltransferase_2"/>
</dbReference>
<evidence type="ECO:0000313" key="2">
    <source>
        <dbReference type="EMBL" id="PIP04475.1"/>
    </source>
</evidence>
<gene>
    <name evidence="2" type="ORF">COX53_02260</name>
</gene>
<name>A0A2G9XBV8_UNCKA</name>
<organism evidence="2 3">
    <name type="scientific">candidate division WWE3 bacterium CG23_combo_of_CG06-09_8_20_14_all_40_14</name>
    <dbReference type="NCBI Taxonomy" id="1975095"/>
    <lineage>
        <taxon>Bacteria</taxon>
        <taxon>Katanobacteria</taxon>
    </lineage>
</organism>